<protein>
    <submittedName>
        <fullName evidence="11">Small-conductance mechanosensitive channel</fullName>
    </submittedName>
</protein>
<evidence type="ECO:0000256" key="4">
    <source>
        <dbReference type="ARBA" id="ARBA00022692"/>
    </source>
</evidence>
<dbReference type="SUPFAM" id="SSF50182">
    <property type="entry name" value="Sm-like ribonucleoproteins"/>
    <property type="match status" value="1"/>
</dbReference>
<feature type="domain" description="Mechanosensitive ion channel transmembrane helices 2/3" evidence="10">
    <location>
        <begin position="128"/>
        <end position="168"/>
    </location>
</feature>
<accession>A0A0P1P2B6</accession>
<comment type="similarity">
    <text evidence="2">Belongs to the MscS (TC 1.A.23) family.</text>
</comment>
<evidence type="ECO:0000256" key="2">
    <source>
        <dbReference type="ARBA" id="ARBA00008017"/>
    </source>
</evidence>
<dbReference type="Pfam" id="PF00924">
    <property type="entry name" value="MS_channel_2nd"/>
    <property type="match status" value="1"/>
</dbReference>
<accession>A0A0P1MUA4</accession>
<feature type="domain" description="Mechanosensitive ion channel MscS" evidence="8">
    <location>
        <begin position="169"/>
        <end position="235"/>
    </location>
</feature>
<sequence length="346" mass="39297">MIVVEKLKFLALPVSIFIVSIIAGIIFEKVILGRLQKIAERTKWEGDDIIIASLRKWITFWFALAGLYIACTTLPITPNLLFLLQKVVMVLYILSVTIVIANISVGFINMYSKKAQDVLPSTSLFVYLTRIIVFIIGILIILHSLGISITPILTALGVGGLAVALALQDTLSNLFAGLHIILTRQIKPGDYIKLETGEEGYVVDITWRNTTIRELPNNYIIIPNLKLAQAIVKNHYLPDREISVTVQLGVSYDSDLEKVERVTIEVAKEVMMEVPGGIPEFQPFIRYHTFGDFSINFTVIMRCREFTDQYLIKHEFIKRLHKRYKDEGIIIPFPIRTVYINKENES</sequence>
<dbReference type="InterPro" id="IPR049142">
    <property type="entry name" value="MS_channel_1st"/>
</dbReference>
<feature type="transmembrane region" description="Helical" evidence="7">
    <location>
        <begin position="89"/>
        <end position="112"/>
    </location>
</feature>
<dbReference type="Pfam" id="PF21088">
    <property type="entry name" value="MS_channel_1st"/>
    <property type="match status" value="1"/>
</dbReference>
<feature type="domain" description="Mechanosensitive ion channel MscS C-terminal" evidence="9">
    <location>
        <begin position="244"/>
        <end position="331"/>
    </location>
</feature>
<proteinExistence type="inferred from homology"/>
<dbReference type="PANTHER" id="PTHR30566">
    <property type="entry name" value="YNAI-RELATED MECHANOSENSITIVE ION CHANNEL"/>
    <property type="match status" value="1"/>
</dbReference>
<evidence type="ECO:0000256" key="6">
    <source>
        <dbReference type="ARBA" id="ARBA00023136"/>
    </source>
</evidence>
<dbReference type="Gene3D" id="1.10.287.1260">
    <property type="match status" value="1"/>
</dbReference>
<evidence type="ECO:0000313" key="11">
    <source>
        <dbReference type="EMBL" id="CUU03603.1"/>
    </source>
</evidence>
<gene>
    <name evidence="11" type="ORF">JGI4_00789</name>
</gene>
<dbReference type="InterPro" id="IPR010920">
    <property type="entry name" value="LSM_dom_sf"/>
</dbReference>
<evidence type="ECO:0000259" key="8">
    <source>
        <dbReference type="Pfam" id="PF00924"/>
    </source>
</evidence>
<dbReference type="InterPro" id="IPR023408">
    <property type="entry name" value="MscS_beta-dom_sf"/>
</dbReference>
<accession>A0A0S4MZ39</accession>
<evidence type="ECO:0000256" key="1">
    <source>
        <dbReference type="ARBA" id="ARBA00004651"/>
    </source>
</evidence>
<keyword evidence="4 7" id="KW-0812">Transmembrane</keyword>
<dbReference type="Gene3D" id="2.30.30.60">
    <property type="match status" value="1"/>
</dbReference>
<dbReference type="SUPFAM" id="SSF82689">
    <property type="entry name" value="Mechanosensitive channel protein MscS (YggB), C-terminal domain"/>
    <property type="match status" value="1"/>
</dbReference>
<dbReference type="STRING" id="1633631.GCA_001442925_00789"/>
<dbReference type="Pfam" id="PF21082">
    <property type="entry name" value="MS_channel_3rd"/>
    <property type="match status" value="1"/>
</dbReference>
<dbReference type="InterPro" id="IPR049278">
    <property type="entry name" value="MS_channel_C"/>
</dbReference>
<dbReference type="EMBL" id="FAOP01000004">
    <property type="protein sequence ID" value="CUU03603.1"/>
    <property type="molecule type" value="Genomic_DNA"/>
</dbReference>
<feature type="transmembrane region" description="Helical" evidence="7">
    <location>
        <begin position="124"/>
        <end position="142"/>
    </location>
</feature>
<dbReference type="Proteomes" id="UP000182011">
    <property type="component" value="Unassembled WGS sequence"/>
</dbReference>
<dbReference type="PANTHER" id="PTHR30566:SF25">
    <property type="entry name" value="INNER MEMBRANE PROTEIN"/>
    <property type="match status" value="1"/>
</dbReference>
<feature type="transmembrane region" description="Helical" evidence="7">
    <location>
        <begin position="148"/>
        <end position="167"/>
    </location>
</feature>
<dbReference type="InterPro" id="IPR006685">
    <property type="entry name" value="MscS_channel_2nd"/>
</dbReference>
<evidence type="ECO:0000256" key="7">
    <source>
        <dbReference type="SAM" id="Phobius"/>
    </source>
</evidence>
<name>A0A0P1P2B6_9BACT</name>
<evidence type="ECO:0000259" key="10">
    <source>
        <dbReference type="Pfam" id="PF21088"/>
    </source>
</evidence>
<dbReference type="Gene3D" id="3.30.70.100">
    <property type="match status" value="1"/>
</dbReference>
<accession>A0A0P1LN20</accession>
<keyword evidence="5 7" id="KW-1133">Transmembrane helix</keyword>
<comment type="subcellular location">
    <subcellularLocation>
        <location evidence="1">Cell membrane</location>
        <topology evidence="1">Multi-pass membrane protein</topology>
    </subcellularLocation>
</comment>
<dbReference type="SUPFAM" id="SSF82861">
    <property type="entry name" value="Mechanosensitive channel protein MscS (YggB), transmembrane region"/>
    <property type="match status" value="1"/>
</dbReference>
<dbReference type="GO" id="GO:0005886">
    <property type="term" value="C:plasma membrane"/>
    <property type="evidence" value="ECO:0007669"/>
    <property type="project" value="UniProtKB-SubCell"/>
</dbReference>
<dbReference type="InterPro" id="IPR011014">
    <property type="entry name" value="MscS_channel_TM-2"/>
</dbReference>
<dbReference type="InterPro" id="IPR011066">
    <property type="entry name" value="MscS_channel_C_sf"/>
</dbReference>
<evidence type="ECO:0000313" key="12">
    <source>
        <dbReference type="Proteomes" id="UP000182011"/>
    </source>
</evidence>
<accession>A0A0P1P3U7</accession>
<feature type="transmembrane region" description="Helical" evidence="7">
    <location>
        <begin position="12"/>
        <end position="32"/>
    </location>
</feature>
<keyword evidence="6 7" id="KW-0472">Membrane</keyword>
<reference evidence="11 12" key="1">
    <citation type="submission" date="2015-11" db="EMBL/GenBank/DDBJ databases">
        <authorList>
            <person name="Zhang Y."/>
            <person name="Guo Z."/>
        </authorList>
    </citation>
    <scope>NUCLEOTIDE SEQUENCE [LARGE SCALE GENOMIC DNA]</scope>
    <source>
        <strain evidence="11">JGI-4</strain>
    </source>
</reference>
<evidence type="ECO:0000256" key="5">
    <source>
        <dbReference type="ARBA" id="ARBA00022989"/>
    </source>
</evidence>
<organism evidence="11 12">
    <name type="scientific">Candidatus Kryptonium thompsonii</name>
    <dbReference type="NCBI Taxonomy" id="1633631"/>
    <lineage>
        <taxon>Bacteria</taxon>
        <taxon>Pseudomonadati</taxon>
        <taxon>Candidatus Kryptoniota</taxon>
        <taxon>Candidatus Kryptonium</taxon>
    </lineage>
</organism>
<keyword evidence="3" id="KW-1003">Cell membrane</keyword>
<evidence type="ECO:0000259" key="9">
    <source>
        <dbReference type="Pfam" id="PF21082"/>
    </source>
</evidence>
<accession>A0A0P1LSC2</accession>
<dbReference type="AlphaFoldDB" id="A0A0P1P2B6"/>
<dbReference type="GO" id="GO:0008381">
    <property type="term" value="F:mechanosensitive monoatomic ion channel activity"/>
    <property type="evidence" value="ECO:0007669"/>
    <property type="project" value="UniProtKB-ARBA"/>
</dbReference>
<feature type="transmembrane region" description="Helical" evidence="7">
    <location>
        <begin position="58"/>
        <end position="77"/>
    </location>
</feature>
<evidence type="ECO:0000256" key="3">
    <source>
        <dbReference type="ARBA" id="ARBA00022475"/>
    </source>
</evidence>